<evidence type="ECO:0000313" key="5">
    <source>
        <dbReference type="Proteomes" id="UP000598971"/>
    </source>
</evidence>
<dbReference type="Proteomes" id="UP000598971">
    <property type="component" value="Unassembled WGS sequence"/>
</dbReference>
<organism evidence="4 5">
    <name type="scientific">Limnovirga soli</name>
    <dbReference type="NCBI Taxonomy" id="2656915"/>
    <lineage>
        <taxon>Bacteria</taxon>
        <taxon>Pseudomonadati</taxon>
        <taxon>Bacteroidota</taxon>
        <taxon>Chitinophagia</taxon>
        <taxon>Chitinophagales</taxon>
        <taxon>Chitinophagaceae</taxon>
        <taxon>Limnovirga</taxon>
    </lineage>
</organism>
<dbReference type="PANTHER" id="PTHR48081">
    <property type="entry name" value="AB HYDROLASE SUPERFAMILY PROTEIN C4A8.06C"/>
    <property type="match status" value="1"/>
</dbReference>
<accession>A0A8J8JS76</accession>
<reference evidence="4" key="1">
    <citation type="submission" date="2019-10" db="EMBL/GenBank/DDBJ databases">
        <title>Draft genome sequence of Panacibacter sp. KCS-6.</title>
        <authorList>
            <person name="Yim K.J."/>
        </authorList>
    </citation>
    <scope>NUCLEOTIDE SEQUENCE</scope>
    <source>
        <strain evidence="4">KCS-6</strain>
    </source>
</reference>
<dbReference type="Pfam" id="PF20434">
    <property type="entry name" value="BD-FAE"/>
    <property type="match status" value="1"/>
</dbReference>
<dbReference type="InterPro" id="IPR049492">
    <property type="entry name" value="BD-FAE-like_dom"/>
</dbReference>
<dbReference type="InterPro" id="IPR029058">
    <property type="entry name" value="AB_hydrolase_fold"/>
</dbReference>
<keyword evidence="2" id="KW-0378">Hydrolase</keyword>
<dbReference type="RefSeq" id="WP_171606375.1">
    <property type="nucleotide sequence ID" value="NZ_WHPF01000002.1"/>
</dbReference>
<dbReference type="GO" id="GO:0016787">
    <property type="term" value="F:hydrolase activity"/>
    <property type="evidence" value="ECO:0007669"/>
    <property type="project" value="UniProtKB-KW"/>
</dbReference>
<dbReference type="InterPro" id="IPR050300">
    <property type="entry name" value="GDXG_lipolytic_enzyme"/>
</dbReference>
<evidence type="ECO:0000313" key="4">
    <source>
        <dbReference type="EMBL" id="NNV54453.1"/>
    </source>
</evidence>
<protein>
    <submittedName>
        <fullName evidence="4">Carboxylesterase family protein</fullName>
    </submittedName>
</protein>
<dbReference type="AlphaFoldDB" id="A0A8J8JS76"/>
<name>A0A8J8JS76_9BACT</name>
<gene>
    <name evidence="4" type="ORF">GD597_03205</name>
</gene>
<dbReference type="Gene3D" id="3.40.50.1820">
    <property type="entry name" value="alpha/beta hydrolase"/>
    <property type="match status" value="1"/>
</dbReference>
<keyword evidence="5" id="KW-1185">Reference proteome</keyword>
<dbReference type="PROSITE" id="PS01173">
    <property type="entry name" value="LIPASE_GDXG_HIS"/>
    <property type="match status" value="1"/>
</dbReference>
<dbReference type="EMBL" id="WHPF01000002">
    <property type="protein sequence ID" value="NNV54453.1"/>
    <property type="molecule type" value="Genomic_DNA"/>
</dbReference>
<proteinExistence type="inferred from homology"/>
<evidence type="ECO:0000259" key="3">
    <source>
        <dbReference type="Pfam" id="PF20434"/>
    </source>
</evidence>
<feature type="domain" description="BD-FAE-like" evidence="3">
    <location>
        <begin position="61"/>
        <end position="174"/>
    </location>
</feature>
<sequence length="330" mass="36335">MKFYYPFLLTGTIVILFFSNCKEKKIDAFENRFDSFDGTTITDINYGGNTDYKGKFDSLALDIYQPKGSSATNKHPFILFIHGGGYEVGDKKTTQSFCEMMAVNGYIVASINYRLGWPKNADNPCDADSTDAIKAFYRAQQDAHAAMRFLMSNADKYGIDTSWVFVSGSSAGAVSSLGLQYYSQQVTDSIFPAVSKSLGPLNGGDNNYTGGFKIKGIACMWGALNTPDLITAANAVPTIFFHGEKDKFIPCNIGHFYSCNNYPMNYGAKPLYNRLMALGVSATAYIDPKGGHGVYSQKFRADKIISFFNNIMKNKAQTGYFISDNVGRKG</sequence>
<dbReference type="SUPFAM" id="SSF53474">
    <property type="entry name" value="alpha/beta-Hydrolases"/>
    <property type="match status" value="1"/>
</dbReference>
<dbReference type="InterPro" id="IPR002168">
    <property type="entry name" value="Lipase_GDXG_HIS_AS"/>
</dbReference>
<comment type="similarity">
    <text evidence="1">Belongs to the 'GDXG' lipolytic enzyme family.</text>
</comment>
<dbReference type="PANTHER" id="PTHR48081:SF8">
    <property type="entry name" value="ALPHA_BETA HYDROLASE FOLD-3 DOMAIN-CONTAINING PROTEIN-RELATED"/>
    <property type="match status" value="1"/>
</dbReference>
<comment type="caution">
    <text evidence="4">The sequence shown here is derived from an EMBL/GenBank/DDBJ whole genome shotgun (WGS) entry which is preliminary data.</text>
</comment>
<evidence type="ECO:0000256" key="1">
    <source>
        <dbReference type="ARBA" id="ARBA00010515"/>
    </source>
</evidence>
<evidence type="ECO:0000256" key="2">
    <source>
        <dbReference type="ARBA" id="ARBA00022801"/>
    </source>
</evidence>